<dbReference type="Pfam" id="PF04909">
    <property type="entry name" value="Amidohydro_2"/>
    <property type="match status" value="1"/>
</dbReference>
<dbReference type="SUPFAM" id="SSF51556">
    <property type="entry name" value="Metallo-dependent hydrolases"/>
    <property type="match status" value="1"/>
</dbReference>
<evidence type="ECO:0000313" key="3">
    <source>
        <dbReference type="EMBL" id="MFD2118124.1"/>
    </source>
</evidence>
<comment type="caution">
    <text evidence="3">The sequence shown here is derived from an EMBL/GenBank/DDBJ whole genome shotgun (WGS) entry which is preliminary data.</text>
</comment>
<reference evidence="4" key="1">
    <citation type="journal article" date="2019" name="Int. J. Syst. Evol. Microbiol.">
        <title>The Global Catalogue of Microorganisms (GCM) 10K type strain sequencing project: providing services to taxonomists for standard genome sequencing and annotation.</title>
        <authorList>
            <consortium name="The Broad Institute Genomics Platform"/>
            <consortium name="The Broad Institute Genome Sequencing Center for Infectious Disease"/>
            <person name="Wu L."/>
            <person name="Ma J."/>
        </authorList>
    </citation>
    <scope>NUCLEOTIDE SEQUENCE [LARGE SCALE GENOMIC DNA]</scope>
    <source>
        <strain evidence="4">GH52</strain>
    </source>
</reference>
<dbReference type="PANTHER" id="PTHR43569:SF2">
    <property type="entry name" value="AMIDOHYDROLASE-RELATED DOMAIN-CONTAINING PROTEIN"/>
    <property type="match status" value="1"/>
</dbReference>
<dbReference type="RefSeq" id="WP_377775723.1">
    <property type="nucleotide sequence ID" value="NZ_JBHUHO010000049.1"/>
</dbReference>
<name>A0ABW4YRQ9_9BACL</name>
<evidence type="ECO:0000313" key="4">
    <source>
        <dbReference type="Proteomes" id="UP001597362"/>
    </source>
</evidence>
<sequence>MRIDSHHHFIDYSEAEYPWIDDNHAAIRRSFFPEELKSVLDTHNMDGSVVVQARESLQETKWLIQLADQNDWIKGVVGWVDLCADDIEQQLQELVQLSPKFKGVRHVLQGESDDRFMLREDFRRGISKLAPLGLTYDILIFEKHLPYAIELVKQFPTTAFVIDHIAKPVIKEQSFAKWNEDIRKIAEYPNVCCKVSGMVTEAHWGQWKAADFAPYLEAVYAAFGADRLMFGSDWPVCTLSGTYSEVYQLVDTFIAQLPAEDQSKIMGETCVKFYGL</sequence>
<gene>
    <name evidence="3" type="ORF">ACFSJH_20695</name>
</gene>
<dbReference type="Proteomes" id="UP001597362">
    <property type="component" value="Unassembled WGS sequence"/>
</dbReference>
<dbReference type="InterPro" id="IPR006680">
    <property type="entry name" value="Amidohydro-rel"/>
</dbReference>
<evidence type="ECO:0000259" key="2">
    <source>
        <dbReference type="Pfam" id="PF04909"/>
    </source>
</evidence>
<keyword evidence="4" id="KW-1185">Reference proteome</keyword>
<protein>
    <submittedName>
        <fullName evidence="3">Amidohydrolase family protein</fullName>
    </submittedName>
</protein>
<dbReference type="InterPro" id="IPR052350">
    <property type="entry name" value="Metallo-dep_Lactonases"/>
</dbReference>
<dbReference type="Gene3D" id="3.20.20.140">
    <property type="entry name" value="Metal-dependent hydrolases"/>
    <property type="match status" value="1"/>
</dbReference>
<accession>A0ABW4YRQ9</accession>
<proteinExistence type="inferred from homology"/>
<comment type="similarity">
    <text evidence="1">Belongs to the metallo-dependent hydrolases superfamily.</text>
</comment>
<dbReference type="InterPro" id="IPR032466">
    <property type="entry name" value="Metal_Hydrolase"/>
</dbReference>
<evidence type="ECO:0000256" key="1">
    <source>
        <dbReference type="ARBA" id="ARBA00038310"/>
    </source>
</evidence>
<organism evidence="3 4">
    <name type="scientific">Paenibacillus yanchengensis</name>
    <dbReference type="NCBI Taxonomy" id="2035833"/>
    <lineage>
        <taxon>Bacteria</taxon>
        <taxon>Bacillati</taxon>
        <taxon>Bacillota</taxon>
        <taxon>Bacilli</taxon>
        <taxon>Bacillales</taxon>
        <taxon>Paenibacillaceae</taxon>
        <taxon>Paenibacillus</taxon>
    </lineage>
</organism>
<dbReference type="EMBL" id="JBHUHO010000049">
    <property type="protein sequence ID" value="MFD2118124.1"/>
    <property type="molecule type" value="Genomic_DNA"/>
</dbReference>
<dbReference type="PANTHER" id="PTHR43569">
    <property type="entry name" value="AMIDOHYDROLASE"/>
    <property type="match status" value="1"/>
</dbReference>
<feature type="domain" description="Amidohydrolase-related" evidence="2">
    <location>
        <begin position="3"/>
        <end position="276"/>
    </location>
</feature>